<evidence type="ECO:0000313" key="2">
    <source>
        <dbReference type="Proteomes" id="UP001197770"/>
    </source>
</evidence>
<dbReference type="PROSITE" id="PS51257">
    <property type="entry name" value="PROKAR_LIPOPROTEIN"/>
    <property type="match status" value="1"/>
</dbReference>
<evidence type="ECO:0008006" key="3">
    <source>
        <dbReference type="Google" id="ProtNLM"/>
    </source>
</evidence>
<reference evidence="1 2" key="1">
    <citation type="submission" date="2021-11" db="EMBL/GenBank/DDBJ databases">
        <title>Seasonal and diel survey of microbial diversity of the Tyrrhenian coast.</title>
        <authorList>
            <person name="Gattoni G."/>
            <person name="Corral P."/>
        </authorList>
    </citation>
    <scope>NUCLEOTIDE SEQUENCE [LARGE SCALE GENOMIC DNA]</scope>
    <source>
        <strain evidence="1 2">Mr9</strain>
    </source>
</reference>
<dbReference type="Proteomes" id="UP001197770">
    <property type="component" value="Unassembled WGS sequence"/>
</dbReference>
<sequence length="423" mass="48591">MKFVYVLFVMLLVSCNQNSGKQTEVEAKNGNLNLPETLLSFEEFISRSRTEQLPHIDTTNFDRFIEQEDIKTFDVQALNIEKIYTDFYREGSAYQTMDSYRLSLSPDFYTLVITFRKGIYEMESVLINYDLQGKLIDHQVVAYDETAKGISRIESKISEGKIVLNRIRFTEETEIRQEEFRIQQDGKMEAYDSRNLSESLSDYAGVLSVLEELALHPLEVKTDLIASAFWNESPNSKILVIPEIVAEGDHYFELNSHIVLVDDQTETITHRFFESAKTNHWVSDAVVLTAIKIDTAQWHLSPDQSAFGIRVHYIGMSHANPYENETLSLFVKLGDSLQKVLNHFNVLESGGEWDTACAGEFLRTENRLLIAEEQTNDWFNITVKSNITNTLNEAKSDGRCISSETNSIVTKMLKYDGREYKIR</sequence>
<proteinExistence type="predicted"/>
<dbReference type="EMBL" id="JAJGMW010000021">
    <property type="protein sequence ID" value="MCC4213954.1"/>
    <property type="molecule type" value="Genomic_DNA"/>
</dbReference>
<accession>A0ABS8GVJ9</accession>
<gene>
    <name evidence="1" type="ORF">LLW17_14580</name>
</gene>
<organism evidence="1 2">
    <name type="scientific">Leeuwenhoekiella parthenopeia</name>
    <dbReference type="NCBI Taxonomy" id="2890320"/>
    <lineage>
        <taxon>Bacteria</taxon>
        <taxon>Pseudomonadati</taxon>
        <taxon>Bacteroidota</taxon>
        <taxon>Flavobacteriia</taxon>
        <taxon>Flavobacteriales</taxon>
        <taxon>Flavobacteriaceae</taxon>
        <taxon>Leeuwenhoekiella</taxon>
    </lineage>
</organism>
<dbReference type="RefSeq" id="WP_228231026.1">
    <property type="nucleotide sequence ID" value="NZ_JAJGMW010000021.1"/>
</dbReference>
<keyword evidence="2" id="KW-1185">Reference proteome</keyword>
<protein>
    <recommendedName>
        <fullName evidence="3">Lipoprotein</fullName>
    </recommendedName>
</protein>
<evidence type="ECO:0000313" key="1">
    <source>
        <dbReference type="EMBL" id="MCC4213954.1"/>
    </source>
</evidence>
<name>A0ABS8GVJ9_9FLAO</name>
<comment type="caution">
    <text evidence="1">The sequence shown here is derived from an EMBL/GenBank/DDBJ whole genome shotgun (WGS) entry which is preliminary data.</text>
</comment>